<dbReference type="PANTHER" id="PTHR23167">
    <property type="entry name" value="CALPONIN HOMOLOGY DOMAIN-CONTAINING PROTEIN DDB_G0272472-RELATED"/>
    <property type="match status" value="1"/>
</dbReference>
<keyword evidence="5" id="KW-0175">Coiled coil</keyword>
<dbReference type="InterPro" id="IPR050540">
    <property type="entry name" value="F-actin_Monoox_Mical"/>
</dbReference>
<organism evidence="9 10">
    <name type="scientific">Desmophyllum pertusum</name>
    <dbReference type="NCBI Taxonomy" id="174260"/>
    <lineage>
        <taxon>Eukaryota</taxon>
        <taxon>Metazoa</taxon>
        <taxon>Cnidaria</taxon>
        <taxon>Anthozoa</taxon>
        <taxon>Hexacorallia</taxon>
        <taxon>Scleractinia</taxon>
        <taxon>Caryophylliina</taxon>
        <taxon>Caryophylliidae</taxon>
        <taxon>Desmophyllum</taxon>
    </lineage>
</organism>
<dbReference type="EMBL" id="MU826835">
    <property type="protein sequence ID" value="KAJ7372714.1"/>
    <property type="molecule type" value="Genomic_DNA"/>
</dbReference>
<dbReference type="EC" id="1.14.13.225" evidence="9"/>
<protein>
    <submittedName>
        <fullName evidence="9">[F-actin]-monooxygenase mical3</fullName>
        <ecNumber evidence="9">1.14.13.225</ecNumber>
    </submittedName>
</protein>
<dbReference type="PROSITE" id="PS51848">
    <property type="entry name" value="BMERB"/>
    <property type="match status" value="1"/>
</dbReference>
<dbReference type="OrthoDB" id="20799at2759"/>
<evidence type="ECO:0000313" key="9">
    <source>
        <dbReference type="EMBL" id="KAJ7372714.1"/>
    </source>
</evidence>
<keyword evidence="9" id="KW-0560">Oxidoreductase</keyword>
<dbReference type="SMART" id="SM01203">
    <property type="entry name" value="DUF3585"/>
    <property type="match status" value="1"/>
</dbReference>
<dbReference type="AlphaFoldDB" id="A0A9W9Z3S4"/>
<evidence type="ECO:0000313" key="10">
    <source>
        <dbReference type="Proteomes" id="UP001163046"/>
    </source>
</evidence>
<keyword evidence="1 4" id="KW-0479">Metal-binding</keyword>
<dbReference type="InterPro" id="IPR022735">
    <property type="entry name" value="bMERB_dom"/>
</dbReference>
<dbReference type="Pfam" id="PF12130">
    <property type="entry name" value="bMERB_dom"/>
    <property type="match status" value="1"/>
</dbReference>
<feature type="coiled-coil region" evidence="5">
    <location>
        <begin position="431"/>
        <end position="505"/>
    </location>
</feature>
<accession>A0A9W9Z3S4</accession>
<evidence type="ECO:0000259" key="7">
    <source>
        <dbReference type="PROSITE" id="PS50023"/>
    </source>
</evidence>
<comment type="caution">
    <text evidence="9">The sequence shown here is derived from an EMBL/GenBank/DDBJ whole genome shotgun (WGS) entry which is preliminary data.</text>
</comment>
<reference evidence="9" key="1">
    <citation type="submission" date="2023-01" db="EMBL/GenBank/DDBJ databases">
        <title>Genome assembly of the deep-sea coral Lophelia pertusa.</title>
        <authorList>
            <person name="Herrera S."/>
            <person name="Cordes E."/>
        </authorList>
    </citation>
    <scope>NUCLEOTIDE SEQUENCE</scope>
    <source>
        <strain evidence="9">USNM1676648</strain>
        <tissue evidence="9">Polyp</tissue>
    </source>
</reference>
<name>A0A9W9Z3S4_9CNID</name>
<evidence type="ECO:0000256" key="5">
    <source>
        <dbReference type="SAM" id="Coils"/>
    </source>
</evidence>
<dbReference type="Proteomes" id="UP001163046">
    <property type="component" value="Unassembled WGS sequence"/>
</dbReference>
<feature type="domain" description="LIM zinc-binding" evidence="7">
    <location>
        <begin position="256"/>
        <end position="318"/>
    </location>
</feature>
<proteinExistence type="predicted"/>
<feature type="compositionally biased region" description="Polar residues" evidence="6">
    <location>
        <begin position="32"/>
        <end position="61"/>
    </location>
</feature>
<evidence type="ECO:0000256" key="2">
    <source>
        <dbReference type="ARBA" id="ARBA00022833"/>
    </source>
</evidence>
<evidence type="ECO:0000256" key="6">
    <source>
        <dbReference type="SAM" id="MobiDB-lite"/>
    </source>
</evidence>
<keyword evidence="2 4" id="KW-0862">Zinc</keyword>
<evidence type="ECO:0000256" key="4">
    <source>
        <dbReference type="PROSITE-ProRule" id="PRU00125"/>
    </source>
</evidence>
<dbReference type="Pfam" id="PF00412">
    <property type="entry name" value="LIM"/>
    <property type="match status" value="1"/>
</dbReference>
<evidence type="ECO:0000256" key="3">
    <source>
        <dbReference type="ARBA" id="ARBA00023038"/>
    </source>
</evidence>
<dbReference type="CDD" id="cd09358">
    <property type="entry name" value="LIM_Mical_like"/>
    <property type="match status" value="1"/>
</dbReference>
<keyword evidence="10" id="KW-1185">Reference proteome</keyword>
<evidence type="ECO:0000256" key="1">
    <source>
        <dbReference type="ARBA" id="ARBA00022723"/>
    </source>
</evidence>
<dbReference type="SMART" id="SM00132">
    <property type="entry name" value="LIM"/>
    <property type="match status" value="1"/>
</dbReference>
<dbReference type="PANTHER" id="PTHR23167:SF46">
    <property type="entry name" value="EPS15 HOMOLOGY DOMAIN CONTAINING PROTEIN-BINDING PROTEIN 1, ISOFORM F"/>
    <property type="match status" value="1"/>
</dbReference>
<sequence>MLAQLCQLFTDDSLDSPFIQGRCRRLRPGVKTTPQDPGAFNSSSKTSKQVLSNPIMTTVSDSAGRRSRKKLPSIPPEELALHGKTGSLDAGSKHHDLPPEVQAQFIRHVHKRSRSLTGLDTFEFERLRQVEAEKENVEPITHQQNVVVPKLEQLIAMEEENAMFARSLPSTPVSSRRASLSSLKSVEDKEELIKELRWHYKQFVRSSKRNKDKLTSASIVGDDNRSILTLEGITLSEVDPPNGTTASTSVIRTNRCDQPKCGKPVEILERVAVENHVFHKSCFVCAICNSWLNHFNYCFVPDHDKFYCSQHYQDIENASFGLGEDIRHAMGIGPGVQQQFKFIPDAVDGTKETKSANKVQNSIRIMKEKISLLSKRGKKLTKKEKKLKSNLDKFKGSDGEKQTLWVEWFSAVQDKNNTVRRETELSFKVRELELAEKYTELEKKLRELTEKDDRVKTEYDKSKEKELLQEMLEVVEKREQLISDVEDAKKRYAEEDKELEKEKREAGFNDPDIIREATSAGKEAQQVSEAVKQAPSAVKRQTECCVLL</sequence>
<dbReference type="InterPro" id="IPR001781">
    <property type="entry name" value="Znf_LIM"/>
</dbReference>
<dbReference type="GO" id="GO:0120501">
    <property type="term" value="F:F-actin monooxygenase activity"/>
    <property type="evidence" value="ECO:0007669"/>
    <property type="project" value="UniProtKB-EC"/>
</dbReference>
<dbReference type="PROSITE" id="PS50023">
    <property type="entry name" value="LIM_DOMAIN_2"/>
    <property type="match status" value="1"/>
</dbReference>
<dbReference type="GO" id="GO:0046872">
    <property type="term" value="F:metal ion binding"/>
    <property type="evidence" value="ECO:0007669"/>
    <property type="project" value="UniProtKB-KW"/>
</dbReference>
<evidence type="ECO:0000259" key="8">
    <source>
        <dbReference type="PROSITE" id="PS51848"/>
    </source>
</evidence>
<feature type="region of interest" description="Disordered" evidence="6">
    <location>
        <begin position="28"/>
        <end position="93"/>
    </location>
</feature>
<dbReference type="Gene3D" id="2.10.110.10">
    <property type="entry name" value="Cysteine Rich Protein"/>
    <property type="match status" value="1"/>
</dbReference>
<gene>
    <name evidence="9" type="primary">MICAL3_2</name>
    <name evidence="9" type="ORF">OS493_017988</name>
</gene>
<keyword evidence="3 4" id="KW-0440">LIM domain</keyword>
<feature type="domain" description="BMERB" evidence="8">
    <location>
        <begin position="335"/>
        <end position="501"/>
    </location>
</feature>